<evidence type="ECO:0000256" key="3">
    <source>
        <dbReference type="ARBA" id="ARBA00022771"/>
    </source>
</evidence>
<dbReference type="GO" id="GO:0008270">
    <property type="term" value="F:zinc ion binding"/>
    <property type="evidence" value="ECO:0007669"/>
    <property type="project" value="UniProtKB-KW"/>
</dbReference>
<dbReference type="GO" id="GO:0005634">
    <property type="term" value="C:nucleus"/>
    <property type="evidence" value="ECO:0007669"/>
    <property type="project" value="TreeGrafter"/>
</dbReference>
<evidence type="ECO:0000313" key="7">
    <source>
        <dbReference type="EMBL" id="ELT92874.1"/>
    </source>
</evidence>
<dbReference type="Proteomes" id="UP000014760">
    <property type="component" value="Unassembled WGS sequence"/>
</dbReference>
<evidence type="ECO:0000259" key="6">
    <source>
        <dbReference type="SMART" id="SM00355"/>
    </source>
</evidence>
<accession>R7TGR2</accession>
<dbReference type="InterPro" id="IPR013087">
    <property type="entry name" value="Znf_C2H2_type"/>
</dbReference>
<keyword evidence="1" id="KW-0479">Metal-binding</keyword>
<dbReference type="GO" id="GO:0045944">
    <property type="term" value="P:positive regulation of transcription by RNA polymerase II"/>
    <property type="evidence" value="ECO:0007669"/>
    <property type="project" value="TreeGrafter"/>
</dbReference>
<dbReference type="InterPro" id="IPR050688">
    <property type="entry name" value="Zinc_finger/UBP_domain"/>
</dbReference>
<dbReference type="EMBL" id="KB309962">
    <property type="protein sequence ID" value="ELT92874.1"/>
    <property type="molecule type" value="Genomic_DNA"/>
</dbReference>
<evidence type="ECO:0000313" key="8">
    <source>
        <dbReference type="EnsemblMetazoa" id="CapteP204921"/>
    </source>
</evidence>
<evidence type="ECO:0000256" key="5">
    <source>
        <dbReference type="SAM" id="MobiDB-lite"/>
    </source>
</evidence>
<feature type="domain" description="C2H2-type" evidence="6">
    <location>
        <begin position="401"/>
        <end position="423"/>
    </location>
</feature>
<dbReference type="AlphaFoldDB" id="R7TGR2"/>
<sequence length="715" mass="80484">MVPPPLPGKQITDKTESIVEASLKSPSDYPHTSAAPQIADNKVQTVNTDEFMDKERVVHRKRKKTRDREKAALLQGTDIARRYYQCKYCTFLTNYYPVIIQHGSTKHSKYRELLCTYCKYKLVDNAHIKFHYNTQHPGIPVNVHFSKAFNTIPPSKPPIKKVTTRDENSHLSAMSKDLSGSDSVLSVPKTPVMEKNISTTPADMIVCETQFPKDKCLSLKHPLISSVLAEPCPTLTESEPGTSSKNCREATIAHNSSSTKKSEFIRPAGDNHLRMNFGAPRHLMKKVNPTAHLANSSQEVALISKDFYSNTNILNQVLNSSSEIVIQPASVKDNSKELVLLSGAGQQNEESDPPQAFSLVDKQVTQLTTVDKYFCHFCNFSASEKEPMVDHLDVHNIDYFFTCARCPGRKYKKFMIEHMRDSHPGCPSDLCSLVDETKFFEFKHVENSSSGDSSACPKLSRPHQGLMPVSKVGPMIAGQTLHSGIDDSDMLGLEARLSTDSRHPPLRRPPFIEACSVRRPKPLVPNLSRIRAPLQHTTRTHALPVSRAHFHRQQYIPREPTPIVVDLTTDADDCKVIHTAQQHSDEEMEARMIGSGFNVNPRRPPGPVPSWQQRESHETLAVSDLEKFRQNQIRRFRSQGVNVNNLDTRHYNCLYCPMIAISKDDLCAHMLTHGPDVMWTCPYCPAYNQMPMNSLEIHIRSIQPGQAICYLPFGV</sequence>
<organism evidence="7">
    <name type="scientific">Capitella teleta</name>
    <name type="common">Polychaete worm</name>
    <dbReference type="NCBI Taxonomy" id="283909"/>
    <lineage>
        <taxon>Eukaryota</taxon>
        <taxon>Metazoa</taxon>
        <taxon>Spiralia</taxon>
        <taxon>Lophotrochozoa</taxon>
        <taxon>Annelida</taxon>
        <taxon>Polychaeta</taxon>
        <taxon>Sedentaria</taxon>
        <taxon>Scolecida</taxon>
        <taxon>Capitellidae</taxon>
        <taxon>Capitella</taxon>
    </lineage>
</organism>
<dbReference type="HOGENOM" id="CLU_386487_0_0_1"/>
<reference evidence="8" key="3">
    <citation type="submission" date="2015-06" db="UniProtKB">
        <authorList>
            <consortium name="EnsemblMetazoa"/>
        </authorList>
    </citation>
    <scope>IDENTIFICATION</scope>
</reference>
<feature type="domain" description="C2H2-type" evidence="6">
    <location>
        <begin position="84"/>
        <end position="107"/>
    </location>
</feature>
<reference evidence="7 9" key="2">
    <citation type="journal article" date="2013" name="Nature">
        <title>Insights into bilaterian evolution from three spiralian genomes.</title>
        <authorList>
            <person name="Simakov O."/>
            <person name="Marletaz F."/>
            <person name="Cho S.J."/>
            <person name="Edsinger-Gonzales E."/>
            <person name="Havlak P."/>
            <person name="Hellsten U."/>
            <person name="Kuo D.H."/>
            <person name="Larsson T."/>
            <person name="Lv J."/>
            <person name="Arendt D."/>
            <person name="Savage R."/>
            <person name="Osoegawa K."/>
            <person name="de Jong P."/>
            <person name="Grimwood J."/>
            <person name="Chapman J.A."/>
            <person name="Shapiro H."/>
            <person name="Aerts A."/>
            <person name="Otillar R.P."/>
            <person name="Terry A.Y."/>
            <person name="Boore J.L."/>
            <person name="Grigoriev I.V."/>
            <person name="Lindberg D.R."/>
            <person name="Seaver E.C."/>
            <person name="Weisblat D.A."/>
            <person name="Putnam N.H."/>
            <person name="Rokhsar D.S."/>
        </authorList>
    </citation>
    <scope>NUCLEOTIDE SEQUENCE</scope>
    <source>
        <strain evidence="7 9">I ESC-2004</strain>
    </source>
</reference>
<dbReference type="EnsemblMetazoa" id="CapteT204921">
    <property type="protein sequence ID" value="CapteP204921"/>
    <property type="gene ID" value="CapteG204921"/>
</dbReference>
<feature type="domain" description="C2H2-type" evidence="6">
    <location>
        <begin position="651"/>
        <end position="673"/>
    </location>
</feature>
<evidence type="ECO:0000256" key="4">
    <source>
        <dbReference type="ARBA" id="ARBA00022833"/>
    </source>
</evidence>
<proteinExistence type="predicted"/>
<dbReference type="PANTHER" id="PTHR24403">
    <property type="entry name" value="ZINC FINGER PROTEIN"/>
    <property type="match status" value="1"/>
</dbReference>
<reference evidence="9" key="1">
    <citation type="submission" date="2012-12" db="EMBL/GenBank/DDBJ databases">
        <authorList>
            <person name="Hellsten U."/>
            <person name="Grimwood J."/>
            <person name="Chapman J.A."/>
            <person name="Shapiro H."/>
            <person name="Aerts A."/>
            <person name="Otillar R.P."/>
            <person name="Terry A.Y."/>
            <person name="Boore J.L."/>
            <person name="Simakov O."/>
            <person name="Marletaz F."/>
            <person name="Cho S.-J."/>
            <person name="Edsinger-Gonzales E."/>
            <person name="Havlak P."/>
            <person name="Kuo D.-H."/>
            <person name="Larsson T."/>
            <person name="Lv J."/>
            <person name="Arendt D."/>
            <person name="Savage R."/>
            <person name="Osoegawa K."/>
            <person name="de Jong P."/>
            <person name="Lindberg D.R."/>
            <person name="Seaver E.C."/>
            <person name="Weisblat D.A."/>
            <person name="Putnam N.H."/>
            <person name="Grigoriev I.V."/>
            <person name="Rokhsar D.S."/>
        </authorList>
    </citation>
    <scope>NUCLEOTIDE SEQUENCE</scope>
    <source>
        <strain evidence="9">I ESC-2004</strain>
    </source>
</reference>
<feature type="domain" description="C2H2-type" evidence="6">
    <location>
        <begin position="373"/>
        <end position="395"/>
    </location>
</feature>
<keyword evidence="3" id="KW-0863">Zinc-finger</keyword>
<keyword evidence="4" id="KW-0862">Zinc</keyword>
<keyword evidence="9" id="KW-1185">Reference proteome</keyword>
<evidence type="ECO:0000256" key="2">
    <source>
        <dbReference type="ARBA" id="ARBA00022737"/>
    </source>
</evidence>
<dbReference type="Gene3D" id="3.30.160.60">
    <property type="entry name" value="Classic Zinc Finger"/>
    <property type="match status" value="1"/>
</dbReference>
<feature type="domain" description="C2H2-type" evidence="6">
    <location>
        <begin position="113"/>
        <end position="136"/>
    </location>
</feature>
<dbReference type="EMBL" id="AMQN01013093">
    <property type="status" value="NOT_ANNOTATED_CDS"/>
    <property type="molecule type" value="Genomic_DNA"/>
</dbReference>
<evidence type="ECO:0000256" key="1">
    <source>
        <dbReference type="ARBA" id="ARBA00022723"/>
    </source>
</evidence>
<feature type="region of interest" description="Disordered" evidence="5">
    <location>
        <begin position="19"/>
        <end position="40"/>
    </location>
</feature>
<evidence type="ECO:0000313" key="9">
    <source>
        <dbReference type="Proteomes" id="UP000014760"/>
    </source>
</evidence>
<dbReference type="PANTHER" id="PTHR24403:SF67">
    <property type="entry name" value="FI01116P-RELATED"/>
    <property type="match status" value="1"/>
</dbReference>
<name>R7TGR2_CAPTE</name>
<keyword evidence="2" id="KW-0677">Repeat</keyword>
<protein>
    <recommendedName>
        <fullName evidence="6">C2H2-type domain-containing protein</fullName>
    </recommendedName>
</protein>
<dbReference type="OrthoDB" id="6780310at2759"/>
<dbReference type="SMART" id="SM00355">
    <property type="entry name" value="ZnF_C2H2"/>
    <property type="match status" value="5"/>
</dbReference>
<gene>
    <name evidence="7" type="ORF">CAPTEDRAFT_204921</name>
</gene>